<proteinExistence type="predicted"/>
<name>A0A1I4CJJ3_9PROT</name>
<protein>
    <submittedName>
        <fullName evidence="5">Riboflavin-specific deaminase C-terminal domain-containing protein</fullName>
    </submittedName>
</protein>
<sequence length="261" mass="27466">MHHPLTTTEEDAWAALLRAREGGPVPEGAMGSLFAPLFATPRADDGCIVIGRLAQTLDGRIACANGASQWIGGPGDILHTHRLRALCDVVMVGAGTVHHDDPRLTTREATGPNPVRVVLDPARRLAPTHRVFADGAAPTLLITATPGAATHGQAEVLRIGDGAIDLPALLRALAARGLRRIFVEGGGRTVSAFLAAGCLDRLHVTLAPVILGSGIPAFTLPEATHMDQGLRFRWAVHPIGDDLLLDIPLGRRRPGRCEGTA</sequence>
<dbReference type="GO" id="GO:0009231">
    <property type="term" value="P:riboflavin biosynthetic process"/>
    <property type="evidence" value="ECO:0007669"/>
    <property type="project" value="InterPro"/>
</dbReference>
<feature type="domain" description="Bacterial bifunctional deaminase-reductase C-terminal" evidence="4">
    <location>
        <begin position="49"/>
        <end position="221"/>
    </location>
</feature>
<accession>A0A1I4CJJ3</accession>
<dbReference type="OrthoDB" id="9800865at2"/>
<gene>
    <name evidence="5" type="ORF">SAMN02745775_107231</name>
</gene>
<dbReference type="PANTHER" id="PTHR38011:SF7">
    <property type="entry name" value="2,5-DIAMINO-6-RIBOSYLAMINO-4(3H)-PYRIMIDINONE 5'-PHOSPHATE REDUCTASE"/>
    <property type="match status" value="1"/>
</dbReference>
<keyword evidence="2" id="KW-0521">NADP</keyword>
<evidence type="ECO:0000259" key="4">
    <source>
        <dbReference type="Pfam" id="PF01872"/>
    </source>
</evidence>
<dbReference type="InterPro" id="IPR024072">
    <property type="entry name" value="DHFR-like_dom_sf"/>
</dbReference>
<dbReference type="SUPFAM" id="SSF53597">
    <property type="entry name" value="Dihydrofolate reductase-like"/>
    <property type="match status" value="1"/>
</dbReference>
<dbReference type="STRING" id="1123062.SAMN02745775_107231"/>
<dbReference type="PANTHER" id="PTHR38011">
    <property type="entry name" value="DIHYDROFOLATE REDUCTASE FAMILY PROTEIN (AFU_ORTHOLOGUE AFUA_8G06820)"/>
    <property type="match status" value="1"/>
</dbReference>
<evidence type="ECO:0000256" key="1">
    <source>
        <dbReference type="ARBA" id="ARBA00005104"/>
    </source>
</evidence>
<dbReference type="AlphaFoldDB" id="A0A1I4CJJ3"/>
<evidence type="ECO:0000313" key="6">
    <source>
        <dbReference type="Proteomes" id="UP000199473"/>
    </source>
</evidence>
<keyword evidence="6" id="KW-1185">Reference proteome</keyword>
<reference evidence="5 6" key="1">
    <citation type="submission" date="2016-10" db="EMBL/GenBank/DDBJ databases">
        <authorList>
            <person name="de Groot N.N."/>
        </authorList>
    </citation>
    <scope>NUCLEOTIDE SEQUENCE [LARGE SCALE GENOMIC DNA]</scope>
    <source>
        <strain evidence="5 6">DSM 19981</strain>
    </source>
</reference>
<keyword evidence="3" id="KW-0560">Oxidoreductase</keyword>
<evidence type="ECO:0000313" key="5">
    <source>
        <dbReference type="EMBL" id="SFK80111.1"/>
    </source>
</evidence>
<dbReference type="InterPro" id="IPR002734">
    <property type="entry name" value="RibDG_C"/>
</dbReference>
<dbReference type="RefSeq" id="WP_092961466.1">
    <property type="nucleotide sequence ID" value="NZ_FOSQ01000007.1"/>
</dbReference>
<dbReference type="Pfam" id="PF01872">
    <property type="entry name" value="RibD_C"/>
    <property type="match status" value="1"/>
</dbReference>
<dbReference type="EMBL" id="FOSQ01000007">
    <property type="protein sequence ID" value="SFK80111.1"/>
    <property type="molecule type" value="Genomic_DNA"/>
</dbReference>
<organism evidence="5 6">
    <name type="scientific">Falsiroseomonas stagni DSM 19981</name>
    <dbReference type="NCBI Taxonomy" id="1123062"/>
    <lineage>
        <taxon>Bacteria</taxon>
        <taxon>Pseudomonadati</taxon>
        <taxon>Pseudomonadota</taxon>
        <taxon>Alphaproteobacteria</taxon>
        <taxon>Acetobacterales</taxon>
        <taxon>Roseomonadaceae</taxon>
        <taxon>Falsiroseomonas</taxon>
    </lineage>
</organism>
<dbReference type="InterPro" id="IPR050765">
    <property type="entry name" value="Riboflavin_Biosynth_HTPR"/>
</dbReference>
<evidence type="ECO:0000256" key="3">
    <source>
        <dbReference type="ARBA" id="ARBA00023002"/>
    </source>
</evidence>
<comment type="pathway">
    <text evidence="1">Cofactor biosynthesis; riboflavin biosynthesis.</text>
</comment>
<dbReference type="Gene3D" id="3.40.430.10">
    <property type="entry name" value="Dihydrofolate Reductase, subunit A"/>
    <property type="match status" value="1"/>
</dbReference>
<dbReference type="Proteomes" id="UP000199473">
    <property type="component" value="Unassembled WGS sequence"/>
</dbReference>
<dbReference type="GO" id="GO:0008703">
    <property type="term" value="F:5-amino-6-(5-phosphoribosylamino)uracil reductase activity"/>
    <property type="evidence" value="ECO:0007669"/>
    <property type="project" value="InterPro"/>
</dbReference>
<evidence type="ECO:0000256" key="2">
    <source>
        <dbReference type="ARBA" id="ARBA00022857"/>
    </source>
</evidence>